<proteinExistence type="inferred from homology"/>
<evidence type="ECO:0000313" key="4">
    <source>
        <dbReference type="EMBL" id="TCO81975.1"/>
    </source>
</evidence>
<comment type="caution">
    <text evidence="4">The sequence shown here is derived from an EMBL/GenBank/DDBJ whole genome shotgun (WGS) entry which is preliminary data.</text>
</comment>
<evidence type="ECO:0000256" key="2">
    <source>
        <dbReference type="ARBA" id="ARBA00008520"/>
    </source>
</evidence>
<comment type="subcellular location">
    <subcellularLocation>
        <location evidence="1">Periplasm</location>
    </subcellularLocation>
</comment>
<dbReference type="InterPro" id="IPR006059">
    <property type="entry name" value="SBP"/>
</dbReference>
<organism evidence="4 5">
    <name type="scientific">Plasticicumulans lactativorans</name>
    <dbReference type="NCBI Taxonomy" id="1133106"/>
    <lineage>
        <taxon>Bacteria</taxon>
        <taxon>Pseudomonadati</taxon>
        <taxon>Pseudomonadota</taxon>
        <taxon>Gammaproteobacteria</taxon>
        <taxon>Candidatus Competibacteraceae</taxon>
        <taxon>Plasticicumulans</taxon>
    </lineage>
</organism>
<name>A0A4R2LC21_9GAMM</name>
<protein>
    <submittedName>
        <fullName evidence="4">Sorbitol-binding protein /mannitol-binding protein</fullName>
    </submittedName>
</protein>
<dbReference type="Pfam" id="PF01547">
    <property type="entry name" value="SBP_bac_1"/>
    <property type="match status" value="1"/>
</dbReference>
<dbReference type="SUPFAM" id="SSF53850">
    <property type="entry name" value="Periplasmic binding protein-like II"/>
    <property type="match status" value="1"/>
</dbReference>
<dbReference type="InterPro" id="IPR050490">
    <property type="entry name" value="Bact_solute-bd_prot1"/>
</dbReference>
<dbReference type="Gene3D" id="3.40.190.10">
    <property type="entry name" value="Periplasmic binding protein-like II"/>
    <property type="match status" value="2"/>
</dbReference>
<sequence>MKTDVLRSSLAAVVLAMAGTQAYAATTVTIATVNNNDMIIMQRLSKQFEAANPDIKLDWVVLEENVLRQRVTTDIATKSGQFDVLTIGTYEAPIWAKQGWLAEITGLPADYDLDDVLKPVRDGLSYQGKLYALPFYAESSMLFYRKDLVEKAGMTMPEQPTYDDVAKLAEKMTDKAAGVYGICLRGKPGWGENMAFLSTLINTYGGQWFDEKWTPTIDSPEWKKAVGFYIELLKKYGPPGAASNGFNENLALFASGKCGMWIDATSAAGKLYSKAESQVADKTGFARAPVAVTPKGSHWLWSWALGIPATSKAQPEARKFIAWATSKPYIERVGKEVGWASAPPGTRASTYANPNYVAAAPFADFVLKSINEANPNDATLKKVPYTGVQYVGIPEFQSIGTQVGQAIAGALAGTTSLDDALKVGQAAATRAMRQAGYLK</sequence>
<evidence type="ECO:0000256" key="3">
    <source>
        <dbReference type="SAM" id="SignalP"/>
    </source>
</evidence>
<dbReference type="EMBL" id="SLWY01000006">
    <property type="protein sequence ID" value="TCO81975.1"/>
    <property type="molecule type" value="Genomic_DNA"/>
</dbReference>
<comment type="similarity">
    <text evidence="2">Belongs to the bacterial solute-binding protein 1 family.</text>
</comment>
<accession>A0A4R2LC21</accession>
<gene>
    <name evidence="4" type="ORF">EV699_10670</name>
</gene>
<evidence type="ECO:0000256" key="1">
    <source>
        <dbReference type="ARBA" id="ARBA00004418"/>
    </source>
</evidence>
<dbReference type="CDD" id="cd13585">
    <property type="entry name" value="PBP2_TMBP_like"/>
    <property type="match status" value="1"/>
</dbReference>
<feature type="signal peptide" evidence="3">
    <location>
        <begin position="1"/>
        <end position="24"/>
    </location>
</feature>
<dbReference type="GO" id="GO:0042597">
    <property type="term" value="C:periplasmic space"/>
    <property type="evidence" value="ECO:0007669"/>
    <property type="project" value="UniProtKB-SubCell"/>
</dbReference>
<dbReference type="Proteomes" id="UP000295765">
    <property type="component" value="Unassembled WGS sequence"/>
</dbReference>
<dbReference type="PANTHER" id="PTHR43649">
    <property type="entry name" value="ARABINOSE-BINDING PROTEIN-RELATED"/>
    <property type="match status" value="1"/>
</dbReference>
<reference evidence="4 5" key="1">
    <citation type="submission" date="2019-03" db="EMBL/GenBank/DDBJ databases">
        <title>Genomic Encyclopedia of Type Strains, Phase IV (KMG-IV): sequencing the most valuable type-strain genomes for metagenomic binning, comparative biology and taxonomic classification.</title>
        <authorList>
            <person name="Goeker M."/>
        </authorList>
    </citation>
    <scope>NUCLEOTIDE SEQUENCE [LARGE SCALE GENOMIC DNA]</scope>
    <source>
        <strain evidence="4 5">DSM 25287</strain>
    </source>
</reference>
<feature type="chain" id="PRO_5020899079" evidence="3">
    <location>
        <begin position="25"/>
        <end position="439"/>
    </location>
</feature>
<keyword evidence="3" id="KW-0732">Signal</keyword>
<dbReference type="PANTHER" id="PTHR43649:SF12">
    <property type="entry name" value="DIACETYLCHITOBIOSE BINDING PROTEIN DASA"/>
    <property type="match status" value="1"/>
</dbReference>
<dbReference type="AlphaFoldDB" id="A0A4R2LC21"/>
<dbReference type="OrthoDB" id="9804061at2"/>
<keyword evidence="5" id="KW-1185">Reference proteome</keyword>
<evidence type="ECO:0000313" key="5">
    <source>
        <dbReference type="Proteomes" id="UP000295765"/>
    </source>
</evidence>